<feature type="transmembrane region" description="Helical" evidence="1">
    <location>
        <begin position="237"/>
        <end position="256"/>
    </location>
</feature>
<evidence type="ECO:0000256" key="1">
    <source>
        <dbReference type="SAM" id="Phobius"/>
    </source>
</evidence>
<evidence type="ECO:0000313" key="2">
    <source>
        <dbReference type="EMBL" id="MBL7559381.1"/>
    </source>
</evidence>
<feature type="transmembrane region" description="Helical" evidence="1">
    <location>
        <begin position="305"/>
        <end position="329"/>
    </location>
</feature>
<feature type="transmembrane region" description="Helical" evidence="1">
    <location>
        <begin position="139"/>
        <end position="157"/>
    </location>
</feature>
<comment type="caution">
    <text evidence="2">The sequence shown here is derived from an EMBL/GenBank/DDBJ whole genome shotgun (WGS) entry which is preliminary data.</text>
</comment>
<feature type="transmembrane region" description="Helical" evidence="1">
    <location>
        <begin position="198"/>
        <end position="217"/>
    </location>
</feature>
<feature type="transmembrane region" description="Helical" evidence="1">
    <location>
        <begin position="85"/>
        <end position="105"/>
    </location>
</feature>
<feature type="transmembrane region" description="Helical" evidence="1">
    <location>
        <begin position="21"/>
        <end position="39"/>
    </location>
</feature>
<gene>
    <name evidence="2" type="ORF">JAO71_06130</name>
</gene>
<dbReference type="RefSeq" id="WP_202999598.1">
    <property type="nucleotide sequence ID" value="NZ_JAEMEF010000004.1"/>
</dbReference>
<keyword evidence="1" id="KW-0812">Transmembrane</keyword>
<feature type="transmembrane region" description="Helical" evidence="1">
    <location>
        <begin position="163"/>
        <end position="186"/>
    </location>
</feature>
<reference evidence="2 3" key="1">
    <citation type="submission" date="2020-12" db="EMBL/GenBank/DDBJ databases">
        <title>Olleya sediminilitoris sp. nov., isolated from a tidal flat.</title>
        <authorList>
            <person name="Park S."/>
            <person name="Yoon J.-H."/>
        </authorList>
    </citation>
    <scope>NUCLEOTIDE SEQUENCE [LARGE SCALE GENOMIC DNA]</scope>
    <source>
        <strain evidence="2 3">YSTF-M6</strain>
    </source>
</reference>
<proteinExistence type="predicted"/>
<keyword evidence="3" id="KW-1185">Reference proteome</keyword>
<evidence type="ECO:0000313" key="3">
    <source>
        <dbReference type="Proteomes" id="UP000605013"/>
    </source>
</evidence>
<keyword evidence="1" id="KW-0472">Membrane</keyword>
<sequence>MINKKNITRVLPIALNGFRSFLSPIISIFFSYIVVHFFSKELWGNFVEYLLFILITSVIINWGNKTYLMRLFSQNPKEIIANWQMLFKARFPICLIIILIVPFLYGINTSILLIIWLLSAFVQNSFLSVIFYNRDYIEFIGIELTGFAILLLQLYFLKTNITLLILLQTYVIAMLIKAVITALLYSKYLRFKNIKINTKVLFLSFPFFLLGISGFLQSKIDVYAYSLITKGTPLGEYQIISGFFVFSQSIAMLLIFPYVKNIYRMNSKSILKIKKGFVIYGFLLNLLVVTFIYFSLLYFNIKLSLVQLIFGFIIGYPCYIYSLDILMLFKKHKESLVIKISAISLSINFVLSLTLLYLGYNFTGLLAANAIAQIFSLSCYIYLYNKKTTYINLS</sequence>
<keyword evidence="1" id="KW-1133">Transmembrane helix</keyword>
<name>A0ABS1WJT2_9FLAO</name>
<dbReference type="Proteomes" id="UP000605013">
    <property type="component" value="Unassembled WGS sequence"/>
</dbReference>
<feature type="transmembrane region" description="Helical" evidence="1">
    <location>
        <begin position="336"/>
        <end position="360"/>
    </location>
</feature>
<organism evidence="2 3">
    <name type="scientific">Olleya sediminilitoris</name>
    <dbReference type="NCBI Taxonomy" id="2795739"/>
    <lineage>
        <taxon>Bacteria</taxon>
        <taxon>Pseudomonadati</taxon>
        <taxon>Bacteroidota</taxon>
        <taxon>Flavobacteriia</taxon>
        <taxon>Flavobacteriales</taxon>
        <taxon>Flavobacteriaceae</taxon>
    </lineage>
</organism>
<feature type="transmembrane region" description="Helical" evidence="1">
    <location>
        <begin position="277"/>
        <end position="299"/>
    </location>
</feature>
<dbReference type="EMBL" id="JAEMEF010000004">
    <property type="protein sequence ID" value="MBL7559381.1"/>
    <property type="molecule type" value="Genomic_DNA"/>
</dbReference>
<protein>
    <recommendedName>
        <fullName evidence="4">Polysaccharide biosynthesis protein C-terminal domain-containing protein</fullName>
    </recommendedName>
</protein>
<feature type="transmembrane region" description="Helical" evidence="1">
    <location>
        <begin position="111"/>
        <end position="132"/>
    </location>
</feature>
<accession>A0ABS1WJT2</accession>
<feature type="transmembrane region" description="Helical" evidence="1">
    <location>
        <begin position="45"/>
        <end position="64"/>
    </location>
</feature>
<feature type="transmembrane region" description="Helical" evidence="1">
    <location>
        <begin position="366"/>
        <end position="384"/>
    </location>
</feature>
<evidence type="ECO:0008006" key="4">
    <source>
        <dbReference type="Google" id="ProtNLM"/>
    </source>
</evidence>